<dbReference type="Proteomes" id="UP000027442">
    <property type="component" value="Unassembled WGS sequence"/>
</dbReference>
<reference evidence="1 2" key="1">
    <citation type="submission" date="2013-08" db="EMBL/GenBank/DDBJ databases">
        <authorList>
            <person name="Weinstock G."/>
            <person name="Sodergren E."/>
            <person name="Wylie T."/>
            <person name="Fulton L."/>
            <person name="Fulton R."/>
            <person name="Fronick C."/>
            <person name="O'Laughlin M."/>
            <person name="Godfrey J."/>
            <person name="Miner T."/>
            <person name="Herter B."/>
            <person name="Appelbaum E."/>
            <person name="Cordes M."/>
            <person name="Lek S."/>
            <person name="Wollam A."/>
            <person name="Pepin K.H."/>
            <person name="Palsikar V.B."/>
            <person name="Mitreva M."/>
            <person name="Wilson R.K."/>
        </authorList>
    </citation>
    <scope>NUCLEOTIDE SEQUENCE [LARGE SCALE GENOMIC DNA]</scope>
    <source>
        <strain evidence="1 2">ATCC 15930</strain>
    </source>
</reference>
<dbReference type="EMBL" id="JNGW01000012">
    <property type="protein sequence ID" value="KDR53714.1"/>
    <property type="molecule type" value="Genomic_DNA"/>
</dbReference>
<dbReference type="HOGENOM" id="CLU_3294301_0_0_10"/>
<keyword evidence="2" id="KW-1185">Reference proteome</keyword>
<name>A0A069QNZ4_HOYLO</name>
<comment type="caution">
    <text evidence="1">The sequence shown here is derived from an EMBL/GenBank/DDBJ whole genome shotgun (WGS) entry which is preliminary data.</text>
</comment>
<evidence type="ECO:0000313" key="1">
    <source>
        <dbReference type="EMBL" id="KDR53714.1"/>
    </source>
</evidence>
<protein>
    <submittedName>
        <fullName evidence="1">Uncharacterized protein</fullName>
    </submittedName>
</protein>
<sequence>MFHIIWNLVPCHMEQDYILAITGRFTLKRNERSEKSSSQI</sequence>
<gene>
    <name evidence="1" type="ORF">HMPREF1991_00080</name>
</gene>
<accession>A0A069QNZ4</accession>
<proteinExistence type="predicted"/>
<evidence type="ECO:0000313" key="2">
    <source>
        <dbReference type="Proteomes" id="UP000027442"/>
    </source>
</evidence>
<dbReference type="PATRIC" id="fig|1122985.7.peg.89"/>
<dbReference type="AlphaFoldDB" id="A0A069QNZ4"/>
<organism evidence="1 2">
    <name type="scientific">Hoylesella loescheii DSM 19665 = JCM 12249 = ATCC 15930</name>
    <dbReference type="NCBI Taxonomy" id="1122985"/>
    <lineage>
        <taxon>Bacteria</taxon>
        <taxon>Pseudomonadati</taxon>
        <taxon>Bacteroidota</taxon>
        <taxon>Bacteroidia</taxon>
        <taxon>Bacteroidales</taxon>
        <taxon>Prevotellaceae</taxon>
        <taxon>Hoylesella</taxon>
    </lineage>
</organism>